<feature type="region of interest" description="Disordered" evidence="1">
    <location>
        <begin position="185"/>
        <end position="300"/>
    </location>
</feature>
<feature type="region of interest" description="Disordered" evidence="1">
    <location>
        <begin position="931"/>
        <end position="950"/>
    </location>
</feature>
<dbReference type="PANTHER" id="PTHR13992">
    <property type="entry name" value="NUCLEAR RECEPTOR CO-REPRESSOR RELATED NCOR"/>
    <property type="match status" value="1"/>
</dbReference>
<dbReference type="VEuPathDB" id="FungiDB:CJJ07_000769"/>
<dbReference type="VEuPathDB" id="FungiDB:CJI96_0002544"/>
<dbReference type="InterPro" id="IPR001005">
    <property type="entry name" value="SANT/Myb"/>
</dbReference>
<evidence type="ECO:0000259" key="4">
    <source>
        <dbReference type="PROSITE" id="PS51294"/>
    </source>
</evidence>
<feature type="domain" description="Myb-like" evidence="2">
    <location>
        <begin position="754"/>
        <end position="796"/>
    </location>
</feature>
<dbReference type="VEuPathDB" id="FungiDB:CJJ09_000094"/>
<dbReference type="SMART" id="SM00717">
    <property type="entry name" value="SANT"/>
    <property type="match status" value="2"/>
</dbReference>
<name>A0A0L0P8R5_CANAR</name>
<feature type="compositionally biased region" description="Basic and acidic residues" evidence="1">
    <location>
        <begin position="694"/>
        <end position="708"/>
    </location>
</feature>
<dbReference type="PROSITE" id="PS51293">
    <property type="entry name" value="SANT"/>
    <property type="match status" value="1"/>
</dbReference>
<feature type="region of interest" description="Disordered" evidence="1">
    <location>
        <begin position="834"/>
        <end position="869"/>
    </location>
</feature>
<feature type="region of interest" description="Disordered" evidence="1">
    <location>
        <begin position="610"/>
        <end position="743"/>
    </location>
</feature>
<dbReference type="InterPro" id="IPR009057">
    <property type="entry name" value="Homeodomain-like_sf"/>
</dbReference>
<feature type="compositionally biased region" description="Basic and acidic residues" evidence="1">
    <location>
        <begin position="835"/>
        <end position="850"/>
    </location>
</feature>
<evidence type="ECO:0000313" key="5">
    <source>
        <dbReference type="EMBL" id="KNE02757.1"/>
    </source>
</evidence>
<dbReference type="VEuPathDB" id="FungiDB:CJI97_004086"/>
<gene>
    <name evidence="5" type="ORF">QG37_00130</name>
</gene>
<feature type="compositionally biased region" description="Basic and acidic residues" evidence="1">
    <location>
        <begin position="1025"/>
        <end position="1034"/>
    </location>
</feature>
<evidence type="ECO:0000259" key="2">
    <source>
        <dbReference type="PROSITE" id="PS50090"/>
    </source>
</evidence>
<dbReference type="Pfam" id="PF00249">
    <property type="entry name" value="Myb_DNA-binding"/>
    <property type="match status" value="1"/>
</dbReference>
<dbReference type="InterPro" id="IPR017930">
    <property type="entry name" value="Myb_dom"/>
</dbReference>
<dbReference type="EMBL" id="LGST01000002">
    <property type="protein sequence ID" value="KNE02757.1"/>
    <property type="molecule type" value="Genomic_DNA"/>
</dbReference>
<feature type="compositionally biased region" description="Pro residues" evidence="1">
    <location>
        <begin position="995"/>
        <end position="1005"/>
    </location>
</feature>
<dbReference type="CDD" id="cd00167">
    <property type="entry name" value="SANT"/>
    <property type="match status" value="2"/>
</dbReference>
<dbReference type="FunFam" id="1.10.10.60:FF:000431">
    <property type="entry name" value="Set3C deacetylase complex subunit"/>
    <property type="match status" value="1"/>
</dbReference>
<accession>A0A0L0P8R5</accession>
<feature type="compositionally biased region" description="Basic residues" evidence="1">
    <location>
        <begin position="610"/>
        <end position="620"/>
    </location>
</feature>
<evidence type="ECO:0000259" key="3">
    <source>
        <dbReference type="PROSITE" id="PS51293"/>
    </source>
</evidence>
<organism evidence="5 6">
    <name type="scientific">Candidozyma auris</name>
    <name type="common">Yeast</name>
    <name type="synonym">Candida auris</name>
    <dbReference type="NCBI Taxonomy" id="498019"/>
    <lineage>
        <taxon>Eukaryota</taxon>
        <taxon>Fungi</taxon>
        <taxon>Dikarya</taxon>
        <taxon>Ascomycota</taxon>
        <taxon>Saccharomycotina</taxon>
        <taxon>Pichiomycetes</taxon>
        <taxon>Metschnikowiaceae</taxon>
        <taxon>Candidozyma</taxon>
    </lineage>
</organism>
<dbReference type="Proteomes" id="UP000037122">
    <property type="component" value="Unassembled WGS sequence"/>
</dbReference>
<dbReference type="InterPro" id="IPR017884">
    <property type="entry name" value="SANT_dom"/>
</dbReference>
<feature type="compositionally biased region" description="Low complexity" evidence="1">
    <location>
        <begin position="981"/>
        <end position="994"/>
    </location>
</feature>
<dbReference type="VEuPathDB" id="FungiDB:B9J08_003936"/>
<dbReference type="PROSITE" id="PS50090">
    <property type="entry name" value="MYB_LIKE"/>
    <property type="match status" value="1"/>
</dbReference>
<feature type="compositionally biased region" description="Basic and acidic residues" evidence="1">
    <location>
        <begin position="10"/>
        <end position="22"/>
    </location>
</feature>
<dbReference type="SUPFAM" id="SSF46689">
    <property type="entry name" value="Homeodomain-like"/>
    <property type="match status" value="2"/>
</dbReference>
<feature type="compositionally biased region" description="Basic and acidic residues" evidence="1">
    <location>
        <begin position="259"/>
        <end position="281"/>
    </location>
</feature>
<dbReference type="VEuPathDB" id="FungiDB:CJJ09_000095"/>
<protein>
    <submittedName>
        <fullName evidence="5">Uncharacterized protein</fullName>
    </submittedName>
</protein>
<feature type="compositionally biased region" description="Pro residues" evidence="1">
    <location>
        <begin position="964"/>
        <end position="980"/>
    </location>
</feature>
<dbReference type="GO" id="GO:0034967">
    <property type="term" value="C:Set3 complex"/>
    <property type="evidence" value="ECO:0007669"/>
    <property type="project" value="TreeGrafter"/>
</dbReference>
<dbReference type="AlphaFoldDB" id="A0A0L0P8R5"/>
<feature type="domain" description="HTH myb-type" evidence="4">
    <location>
        <begin position="754"/>
        <end position="800"/>
    </location>
</feature>
<feature type="compositionally biased region" description="Low complexity" evidence="1">
    <location>
        <begin position="1006"/>
        <end position="1020"/>
    </location>
</feature>
<feature type="region of interest" description="Disordered" evidence="1">
    <location>
        <begin position="957"/>
        <end position="1051"/>
    </location>
</feature>
<dbReference type="PROSITE" id="PS51294">
    <property type="entry name" value="HTH_MYB"/>
    <property type="match status" value="1"/>
</dbReference>
<proteinExistence type="predicted"/>
<dbReference type="InterPro" id="IPR051571">
    <property type="entry name" value="N-CoR_corepressor"/>
</dbReference>
<feature type="compositionally biased region" description="Basic and acidic residues" evidence="1">
    <location>
        <begin position="222"/>
        <end position="237"/>
    </location>
</feature>
<feature type="region of interest" description="Disordered" evidence="1">
    <location>
        <begin position="1"/>
        <end position="161"/>
    </location>
</feature>
<feature type="compositionally biased region" description="Basic and acidic residues" evidence="1">
    <location>
        <begin position="136"/>
        <end position="158"/>
    </location>
</feature>
<feature type="compositionally biased region" description="Basic and acidic residues" evidence="1">
    <location>
        <begin position="64"/>
        <end position="80"/>
    </location>
</feature>
<feature type="compositionally biased region" description="Polar residues" evidence="1">
    <location>
        <begin position="452"/>
        <end position="462"/>
    </location>
</feature>
<evidence type="ECO:0000313" key="6">
    <source>
        <dbReference type="Proteomes" id="UP000037122"/>
    </source>
</evidence>
<feature type="compositionally biased region" description="Polar residues" evidence="1">
    <location>
        <begin position="286"/>
        <end position="300"/>
    </location>
</feature>
<sequence>MISSSSLPREGARDQWRSDRPKTSLTASGPPPRSYGSSRYNANSIPVSGRDHHRGSGALSHSGPDFKRERYDYDNDDSNRWKLTYSSRDKPRSLTGSRPYKEKRSSSLTNSVGGLKRGDSYYPSKGSAYPSGINRYQDRYTDRYTERRHDSDDVKPGYDADEYVTEEASADDVNKLRYQREEIIEDGVRDKEDEDMKDDEYMSDKETTANDWEDTTNVDSELEAKKISESVVHDLKSMDGGQRRHSVTREEDSSPQEVDGEKLHKIHITEEEGELKVKVEAPSEPPSSEHTQSKDLTTSTLSSIDELKMKQVTKEDLASVDYPAGCFAPLTELDTKLQQLSFEFRFENSQNDDGTFLRFRLAKPLKNIQEYPFYLQNLSDFASKYKRISEILGRRERDMKKRRLSLWMKYNELQKENDERREKLDEQLKVLHPSDDEARKELESIDIRVKNNDQVSDAQSPTEPQPPAGRRGRRHGDLVTTEAEFQEILKSLENELNEDPLIKAQRVSATIPDLILDPVERQSFVFMDSNNIVHDKEKWASRIKSDFMDNFTEREHDAFCEAFCRAPKRFGQISKIIGGLRTPEECVVHYYMTKKAVNYKYLVSQFKKRSARKPSRRKSKLKEQEASETTDVAPLEGTDSSKETEAMTPDVPSLEPAEEVKRRRGATLLSEELARAISGEDDAERPPKKKARRRKDEEVQVSVDDKPTEQPPSVAVPHVEGAYPGAPSAQVSPQDGLANGSVADDKRKTITSYWSITEVNEFPRLLAQYGSKWSIISKMLGTKTPTMVRNYYQRNAAKNGWQQLVLDADGRLGGGFDTHAQLSNVDATIVVKPQRRPDENPLGRRQEEHVNGSFGSATVAAPPPPAPPRMPEIPVGTFQHPYPSSAFPPKRASVGSLLSGPVPVMYEQTPYASTIPPATAPATAPAPVTLPPVLPASQAQQPAKHGGVKPSIMSLLNADSTGLLPPPMSAPTASPPPPQQPQISTQSQVCTQPVQPAPAPAPVKAPKPGNLASLLNAASSPLRAPEAEESKPEPPKPTPRKNSIKSLLHDL</sequence>
<dbReference type="Gene3D" id="1.10.10.60">
    <property type="entry name" value="Homeodomain-like"/>
    <property type="match status" value="2"/>
</dbReference>
<dbReference type="VEuPathDB" id="FungiDB:QG37_00130"/>
<dbReference type="PANTHER" id="PTHR13992:SF39">
    <property type="entry name" value="SMRTER, ISOFORM G"/>
    <property type="match status" value="1"/>
</dbReference>
<reference evidence="6" key="1">
    <citation type="journal article" date="2015" name="BMC Genomics">
        <title>Draft genome of a commonly misdiagnosed multidrug resistant pathogen Candida auris.</title>
        <authorList>
            <person name="Chatterjee S."/>
            <person name="Alampalli S.V."/>
            <person name="Nageshan R.K."/>
            <person name="Chettiar S.T."/>
            <person name="Joshi S."/>
            <person name="Tatu U.S."/>
        </authorList>
    </citation>
    <scope>NUCLEOTIDE SEQUENCE [LARGE SCALE GENOMIC DNA]</scope>
    <source>
        <strain evidence="6">6684</strain>
    </source>
</reference>
<feature type="region of interest" description="Disordered" evidence="1">
    <location>
        <begin position="449"/>
        <end position="476"/>
    </location>
</feature>
<dbReference type="GO" id="GO:0006357">
    <property type="term" value="P:regulation of transcription by RNA polymerase II"/>
    <property type="evidence" value="ECO:0007669"/>
    <property type="project" value="TreeGrafter"/>
</dbReference>
<feature type="compositionally biased region" description="Basic and acidic residues" evidence="1">
    <location>
        <begin position="199"/>
        <end position="208"/>
    </location>
</feature>
<evidence type="ECO:0000256" key="1">
    <source>
        <dbReference type="SAM" id="MobiDB-lite"/>
    </source>
</evidence>
<comment type="caution">
    <text evidence="5">The sequence shown here is derived from an EMBL/GenBank/DDBJ whole genome shotgun (WGS) entry which is preliminary data.</text>
</comment>
<feature type="domain" description="SANT" evidence="3">
    <location>
        <begin position="546"/>
        <end position="598"/>
    </location>
</feature>